<dbReference type="GO" id="GO:0033389">
    <property type="term" value="P:putrescine biosynthetic process from arginine, via agmatine"/>
    <property type="evidence" value="ECO:0007669"/>
    <property type="project" value="TreeGrafter"/>
</dbReference>
<dbReference type="GO" id="GO:0008783">
    <property type="term" value="F:agmatinase activity"/>
    <property type="evidence" value="ECO:0007669"/>
    <property type="project" value="TreeGrafter"/>
</dbReference>
<feature type="binding site" evidence="5">
    <location>
        <position position="250"/>
    </location>
    <ligand>
        <name>Mn(2+)</name>
        <dbReference type="ChEBI" id="CHEBI:29035"/>
        <label>2</label>
    </ligand>
</feature>
<comment type="pathway">
    <text evidence="5">Amino-acid degradation; L-histidine degradation into L-glutamate; L-glutamate from N-formimidoyl-L-glutamate (hydrolase route): step 1/1.</text>
</comment>
<dbReference type="SUPFAM" id="SSF52768">
    <property type="entry name" value="Arginase/deacetylase"/>
    <property type="match status" value="1"/>
</dbReference>
<feature type="binding site" evidence="7">
    <location>
        <position position="160"/>
    </location>
    <ligand>
        <name>Mn(2+)</name>
        <dbReference type="ChEBI" id="CHEBI:29035"/>
        <label>1</label>
    </ligand>
</feature>
<dbReference type="EC" id="3.5.3.8" evidence="5 6"/>
<dbReference type="GO" id="GO:0019556">
    <property type="term" value="P:L-histidine catabolic process to glutamate and formamide"/>
    <property type="evidence" value="ECO:0007669"/>
    <property type="project" value="UniProtKB-UniRule"/>
</dbReference>
<comment type="function">
    <text evidence="5">Catalyzes the conversion of N-formimidoyl-L-glutamate to L-glutamate and formamide.</text>
</comment>
<dbReference type="AlphaFoldDB" id="A0AAE3H2B0"/>
<feature type="binding site" evidence="5 7">
    <location>
        <position position="162"/>
    </location>
    <ligand>
        <name>Mn(2+)</name>
        <dbReference type="ChEBI" id="CHEBI:29035"/>
        <label>1</label>
    </ligand>
</feature>
<dbReference type="GO" id="GO:0030145">
    <property type="term" value="F:manganese ion binding"/>
    <property type="evidence" value="ECO:0007669"/>
    <property type="project" value="UniProtKB-UniRule"/>
</dbReference>
<feature type="binding site" evidence="5">
    <location>
        <position position="160"/>
    </location>
    <ligand>
        <name>Mn(2+)</name>
        <dbReference type="ChEBI" id="CHEBI:29035"/>
        <label>2</label>
    </ligand>
</feature>
<name>A0AAE3H2B0_9BACT</name>
<evidence type="ECO:0000313" key="10">
    <source>
        <dbReference type="Proteomes" id="UP001204144"/>
    </source>
</evidence>
<dbReference type="Gene3D" id="3.40.800.10">
    <property type="entry name" value="Ureohydrolase domain"/>
    <property type="match status" value="1"/>
</dbReference>
<keyword evidence="2 5" id="KW-0378">Hydrolase</keyword>
<keyword evidence="3 5" id="KW-0369">Histidine metabolism</keyword>
<dbReference type="Pfam" id="PF00491">
    <property type="entry name" value="Arginase"/>
    <property type="match status" value="1"/>
</dbReference>
<comment type="caution">
    <text evidence="9">The sequence shown here is derived from an EMBL/GenBank/DDBJ whole genome shotgun (WGS) entry which is preliminary data.</text>
</comment>
<evidence type="ECO:0000256" key="5">
    <source>
        <dbReference type="HAMAP-Rule" id="MF_00737"/>
    </source>
</evidence>
<evidence type="ECO:0000256" key="8">
    <source>
        <dbReference type="PROSITE-ProRule" id="PRU00742"/>
    </source>
</evidence>
<dbReference type="InterPro" id="IPR006035">
    <property type="entry name" value="Ureohydrolase"/>
</dbReference>
<keyword evidence="1 5" id="KW-0479">Metal-binding</keyword>
<proteinExistence type="inferred from homology"/>
<gene>
    <name evidence="5 9" type="primary">hutG</name>
    <name evidence="9" type="ORF">EGI31_08510</name>
</gene>
<evidence type="ECO:0000256" key="3">
    <source>
        <dbReference type="ARBA" id="ARBA00022808"/>
    </source>
</evidence>
<dbReference type="InterPro" id="IPR005923">
    <property type="entry name" value="HutG"/>
</dbReference>
<evidence type="ECO:0000256" key="4">
    <source>
        <dbReference type="ARBA" id="ARBA00023211"/>
    </source>
</evidence>
<feature type="binding site" evidence="7">
    <location>
        <position position="250"/>
    </location>
    <ligand>
        <name>Mn(2+)</name>
        <dbReference type="ChEBI" id="CHEBI:29035"/>
        <label>1</label>
    </ligand>
</feature>
<evidence type="ECO:0000256" key="7">
    <source>
        <dbReference type="PIRSR" id="PIRSR036979-1"/>
    </source>
</evidence>
<dbReference type="HAMAP" id="MF_00737">
    <property type="entry name" value="Formimidoylglutam"/>
    <property type="match status" value="1"/>
</dbReference>
<reference evidence="9 10" key="1">
    <citation type="submission" date="2018-11" db="EMBL/GenBank/DDBJ databases">
        <title>Novel bacteria species description.</title>
        <authorList>
            <person name="Han J.-H."/>
        </authorList>
    </citation>
    <scope>NUCLEOTIDE SEQUENCE [LARGE SCALE GENOMIC DNA]</scope>
    <source>
        <strain evidence="9 10">KCTC23259</strain>
    </source>
</reference>
<sequence length="319" mass="35826">MENGLFNLKQMYEKAIPWTGRIDGYSDEYLRWHQDIKTENLEGLTESADFGIIGFACDEGVRRNKGRTGAKMGPELIRKACANFPIIENIQIADYGNIVCDGPNLEEAQENLANAVYKIQSKNIKTIVFGGGHEVMFGHYSGLRKAYPNQKIGILNFDAHFDNRAIDVSVGATSGTGFWQIARQDENYNYLAIGIQKNSNTKVLFQEAESTSTTYILAEDFVPENENKIYQIQQKWMDSIDILYVTVCLDVFAAPFAPGVSATAYNGIMPDYFFKKIFRKAISSEKLKAFDIAELNPDHDIDNRTAKLAASFVYEVVNA</sequence>
<evidence type="ECO:0000313" key="9">
    <source>
        <dbReference type="EMBL" id="MCP9762995.1"/>
    </source>
</evidence>
<dbReference type="NCBIfam" id="TIGR01227">
    <property type="entry name" value="hutG"/>
    <property type="match status" value="1"/>
</dbReference>
<keyword evidence="4 5" id="KW-0464">Manganese</keyword>
<dbReference type="GO" id="GO:0050415">
    <property type="term" value="F:formimidoylglutamase activity"/>
    <property type="evidence" value="ECO:0007669"/>
    <property type="project" value="UniProtKB-UniRule"/>
</dbReference>
<accession>A0AAE3H2B0</accession>
<organism evidence="9 10">
    <name type="scientific">Lacihabitans soyangensis</name>
    <dbReference type="NCBI Taxonomy" id="869394"/>
    <lineage>
        <taxon>Bacteria</taxon>
        <taxon>Pseudomonadati</taxon>
        <taxon>Bacteroidota</taxon>
        <taxon>Cytophagia</taxon>
        <taxon>Cytophagales</taxon>
        <taxon>Leadbetterellaceae</taxon>
        <taxon>Lacihabitans</taxon>
    </lineage>
</organism>
<evidence type="ECO:0000256" key="2">
    <source>
        <dbReference type="ARBA" id="ARBA00022801"/>
    </source>
</evidence>
<evidence type="ECO:0000256" key="6">
    <source>
        <dbReference type="NCBIfam" id="TIGR01227"/>
    </source>
</evidence>
<evidence type="ECO:0000256" key="1">
    <source>
        <dbReference type="ARBA" id="ARBA00022723"/>
    </source>
</evidence>
<dbReference type="InterPro" id="IPR023696">
    <property type="entry name" value="Ureohydrolase_dom_sf"/>
</dbReference>
<comment type="catalytic activity">
    <reaction evidence="5">
        <text>N-formimidoyl-L-glutamate + H2O = formamide + L-glutamate</text>
        <dbReference type="Rhea" id="RHEA:22492"/>
        <dbReference type="ChEBI" id="CHEBI:15377"/>
        <dbReference type="ChEBI" id="CHEBI:16397"/>
        <dbReference type="ChEBI" id="CHEBI:29985"/>
        <dbReference type="ChEBI" id="CHEBI:58928"/>
        <dbReference type="EC" id="3.5.3.8"/>
    </reaction>
</comment>
<dbReference type="EMBL" id="RJUF01000018">
    <property type="protein sequence ID" value="MCP9762995.1"/>
    <property type="molecule type" value="Genomic_DNA"/>
</dbReference>
<keyword evidence="10" id="KW-1185">Reference proteome</keyword>
<feature type="binding site" evidence="5 7">
    <location>
        <position position="158"/>
    </location>
    <ligand>
        <name>Mn(2+)</name>
        <dbReference type="ChEBI" id="CHEBI:29035"/>
        <label>1</label>
    </ligand>
</feature>
<comment type="cofactor">
    <cofactor evidence="5 7">
        <name>Mn(2+)</name>
        <dbReference type="ChEBI" id="CHEBI:29035"/>
    </cofactor>
    <text evidence="5 7">Binds 2 manganese ions per subunit.</text>
</comment>
<dbReference type="PIRSF" id="PIRSF036979">
    <property type="entry name" value="Arginase"/>
    <property type="match status" value="1"/>
</dbReference>
<dbReference type="Proteomes" id="UP001204144">
    <property type="component" value="Unassembled WGS sequence"/>
</dbReference>
<dbReference type="CDD" id="cd09988">
    <property type="entry name" value="Formimidoylglutamase"/>
    <property type="match status" value="1"/>
</dbReference>
<feature type="binding site" evidence="5 7">
    <location>
        <position position="133"/>
    </location>
    <ligand>
        <name>Mn(2+)</name>
        <dbReference type="ChEBI" id="CHEBI:29035"/>
        <label>1</label>
    </ligand>
</feature>
<protein>
    <recommendedName>
        <fullName evidence="5 6">Formimidoylglutamase</fullName>
        <ecNumber evidence="5 6">3.5.3.8</ecNumber>
    </recommendedName>
    <alternativeName>
        <fullName evidence="5">Formiminoglutamase</fullName>
    </alternativeName>
    <alternativeName>
        <fullName evidence="5">Formiminoglutamate hydrolase</fullName>
    </alternativeName>
</protein>
<feature type="binding site" evidence="5">
    <location>
        <position position="248"/>
    </location>
    <ligand>
        <name>Mn(2+)</name>
        <dbReference type="ChEBI" id="CHEBI:29035"/>
        <label>2</label>
    </ligand>
</feature>
<dbReference type="PROSITE" id="PS51409">
    <property type="entry name" value="ARGINASE_2"/>
    <property type="match status" value="1"/>
</dbReference>
<dbReference type="PANTHER" id="PTHR11358:SF35">
    <property type="entry name" value="FORMIMIDOYLGLUTAMASE"/>
    <property type="match status" value="1"/>
</dbReference>
<dbReference type="PANTHER" id="PTHR11358">
    <property type="entry name" value="ARGINASE/AGMATINASE"/>
    <property type="match status" value="1"/>
</dbReference>
<comment type="similarity">
    <text evidence="5 8">Belongs to the arginase family.</text>
</comment>
<feature type="binding site" evidence="5">
    <location>
        <position position="158"/>
    </location>
    <ligand>
        <name>Mn(2+)</name>
        <dbReference type="ChEBI" id="CHEBI:29035"/>
        <label>2</label>
    </ligand>
</feature>
<feature type="binding site" evidence="5 7">
    <location>
        <position position="248"/>
    </location>
    <ligand>
        <name>Mn(2+)</name>
        <dbReference type="ChEBI" id="CHEBI:29035"/>
        <label>1</label>
    </ligand>
</feature>